<feature type="compositionally biased region" description="Basic residues" evidence="4">
    <location>
        <begin position="1119"/>
        <end position="1128"/>
    </location>
</feature>
<dbReference type="Pfam" id="PF00435">
    <property type="entry name" value="Spectrin"/>
    <property type="match status" value="6"/>
</dbReference>
<dbReference type="PROSITE" id="PS00019">
    <property type="entry name" value="ACTININ_1"/>
    <property type="match status" value="1"/>
</dbReference>
<evidence type="ECO:0000256" key="3">
    <source>
        <dbReference type="SAM" id="Coils"/>
    </source>
</evidence>
<comment type="caution">
    <text evidence="6">The sequence shown here is derived from an EMBL/GenBank/DDBJ whole genome shotgun (WGS) entry which is preliminary data.</text>
</comment>
<organism evidence="6 7">
    <name type="scientific">Merluccius polli</name>
    <name type="common">Benguela hake</name>
    <name type="synonym">Merluccius cadenati</name>
    <dbReference type="NCBI Taxonomy" id="89951"/>
    <lineage>
        <taxon>Eukaryota</taxon>
        <taxon>Metazoa</taxon>
        <taxon>Chordata</taxon>
        <taxon>Craniata</taxon>
        <taxon>Vertebrata</taxon>
        <taxon>Euteleostomi</taxon>
        <taxon>Actinopterygii</taxon>
        <taxon>Neopterygii</taxon>
        <taxon>Teleostei</taxon>
        <taxon>Neoteleostei</taxon>
        <taxon>Acanthomorphata</taxon>
        <taxon>Zeiogadaria</taxon>
        <taxon>Gadariae</taxon>
        <taxon>Gadiformes</taxon>
        <taxon>Gadoidei</taxon>
        <taxon>Merlucciidae</taxon>
        <taxon>Merluccius</taxon>
    </lineage>
</organism>
<feature type="coiled-coil region" evidence="3">
    <location>
        <begin position="1320"/>
        <end position="1379"/>
    </location>
</feature>
<dbReference type="PROSITE" id="PS50021">
    <property type="entry name" value="CH"/>
    <property type="match status" value="2"/>
</dbReference>
<gene>
    <name evidence="6" type="primary">SPTBN5_2</name>
    <name evidence="6" type="ORF">N1851_013579</name>
</gene>
<dbReference type="Pfam" id="PF00307">
    <property type="entry name" value="CH"/>
    <property type="match status" value="2"/>
</dbReference>
<keyword evidence="3" id="KW-0175">Coiled coil</keyword>
<keyword evidence="2" id="KW-0009">Actin-binding</keyword>
<dbReference type="PANTHER" id="PTHR11915">
    <property type="entry name" value="SPECTRIN/FILAMIN RELATED CYTOSKELETAL PROTEIN"/>
    <property type="match status" value="1"/>
</dbReference>
<evidence type="ECO:0000256" key="4">
    <source>
        <dbReference type="SAM" id="MobiDB-lite"/>
    </source>
</evidence>
<dbReference type="Proteomes" id="UP001174136">
    <property type="component" value="Unassembled WGS sequence"/>
</dbReference>
<name>A0AA47MVU6_MERPO</name>
<dbReference type="PROSITE" id="PS00020">
    <property type="entry name" value="ACTININ_2"/>
    <property type="match status" value="1"/>
</dbReference>
<evidence type="ECO:0000256" key="1">
    <source>
        <dbReference type="ARBA" id="ARBA00022737"/>
    </source>
</evidence>
<dbReference type="InterPro" id="IPR018159">
    <property type="entry name" value="Spectrin/alpha-actinin"/>
</dbReference>
<evidence type="ECO:0000256" key="2">
    <source>
        <dbReference type="ARBA" id="ARBA00023203"/>
    </source>
</evidence>
<reference evidence="6" key="1">
    <citation type="journal article" date="2023" name="Front. Mar. Sci.">
        <title>A new Merluccius polli reference genome to investigate the effects of global change in West African waters.</title>
        <authorList>
            <person name="Mateo J.L."/>
            <person name="Blanco-Fernandez C."/>
            <person name="Garcia-Vazquez E."/>
            <person name="Machado-Schiaffino G."/>
        </authorList>
    </citation>
    <scope>NUCLEOTIDE SEQUENCE</scope>
    <source>
        <strain evidence="6">C29</strain>
        <tissue evidence="6">Fin</tissue>
    </source>
</reference>
<proteinExistence type="predicted"/>
<dbReference type="SUPFAM" id="SSF47576">
    <property type="entry name" value="Calponin-homology domain, CH-domain"/>
    <property type="match status" value="1"/>
</dbReference>
<dbReference type="SMART" id="SM00150">
    <property type="entry name" value="SPEC"/>
    <property type="match status" value="6"/>
</dbReference>
<protein>
    <submittedName>
        <fullName evidence="6">Spectrin beta chain, non-erythrocytic 5</fullName>
    </submittedName>
</protein>
<feature type="domain" description="Calponin-homology (CH)" evidence="5">
    <location>
        <begin position="233"/>
        <end position="338"/>
    </location>
</feature>
<evidence type="ECO:0000313" key="7">
    <source>
        <dbReference type="Proteomes" id="UP001174136"/>
    </source>
</evidence>
<dbReference type="InterPro" id="IPR001589">
    <property type="entry name" value="Actinin_actin-bd_CS"/>
</dbReference>
<dbReference type="SMART" id="SM00033">
    <property type="entry name" value="CH"/>
    <property type="match status" value="2"/>
</dbReference>
<dbReference type="InterPro" id="IPR001715">
    <property type="entry name" value="CH_dom"/>
</dbReference>
<dbReference type="FunFam" id="1.10.418.10:FF:000001">
    <property type="entry name" value="Actinin alpha 1"/>
    <property type="match status" value="1"/>
</dbReference>
<dbReference type="SUPFAM" id="SSF52058">
    <property type="entry name" value="L domain-like"/>
    <property type="match status" value="1"/>
</dbReference>
<dbReference type="GO" id="GO:0003779">
    <property type="term" value="F:actin binding"/>
    <property type="evidence" value="ECO:0007669"/>
    <property type="project" value="UniProtKB-KW"/>
</dbReference>
<sequence length="1446" mass="165097">MEPLFLPVNSWVRVYLNSTPNHQTLVAQDHQTLVAQDHQTLVAQDHQTLVAQDHQTLVAQDHQTPSSSSDVQIPLSDCHLSPEDLSSQSGWRGRRMGRGGVRELQEQRMSIQKKTYTKWINSVFSKNGESVVLTDVYSELKTGLVLVRLLELIARETLATPSRRRLRVHFLENNSIAINFLKTKIRVDLIGPENVVDGDRTLILGLIWIIILRFQIGVINLEEAGVVVSAARRSAREALLIWCQMKTANYDNVSIQDFSRSWRDGLGFNALIHAHRPDLFDYSRLRGDDPQDALSRAFLLAEREFGIMPLLDVEDVLVAQPDERSVMTYVSLYYHYFSKVKQGHTLTKRIAKIVGLLKDLDDMKVQYEKMVSDLLHWIRIKVDQLNDRRFPNSLRDMQPLMTAFKTYRTVEKPPKYQERGAIEAHLFSLKIQLTANNQWAYIPPEGKALSDLERSWVCLERAEHEREGALQGALQRLQLLEQLANKFWRKASLRDTYLQDTRRLMVGQESGVVGGLEEVQAAARRLEALQTDALAREPRFKTLTDMARDLEQGSYHSTADVTRREQKISLDWRTLLQQLEHQKGILGNLLETQTVLRDIELVAQELKQLEGEVTSDLGRQLEEVQGLLQKQDLLEAQISAHGEAISSITVTNVKTKEGQQLRTRLRTLNTQYTSLTSLSNNRYTSLTSLSNNRYTSLSNNRYTSLTSLSNNRYTSLTSLSNNRYTSLSNNRYTSLISLSNNRYTSLTSLSNNRYTSLTSLSNNRYTSLISLSNNRYTSLTSLGNNRYTSLTSLSNNRYTSLTSLSNNRYISLTSLSNNRRKQLLVQLDLFMFLQECEEVERWLYESWLRVQNTGLGRDLNHIQLALHTHKALEVEVQAHETLYQAALKRGQELSSRQNQPHLQDIQKWIRTLQKQWSNLRDEVTNRRNRLQAAAHIKQYFSDVAEANSWLADRKPLLTSEDHGKDDSSTSALLQRHLRLEKEMAAYAAEIHRLAEQARSATQLAPLTAEPQQSRMVQFSESSDDDEGTVKSSPMAVGGGLAAKVRFRYNKGQFPWERNDIVSIIRSESDGERVMARDSRGNQQSIPKTYLTLLPATPTPPKTPALSTNGAPESPTRRLSLPKRSRSMRRTSEIQTTGLPDPHYQRETIESTQSSLDQDYNSLYTLVKSKMKALEETGRLHRFYGNCAEFESWIGDKENILNTFNTPTENVVVVQAKYENFLTGLASGRGRLDDIIRLAEELLRSGPRRQREIQTRMRQVTNRWEQIQRLKEEKGHALLSTADVHSFLQSCEETRSLLHAQLQEVQVDSLDMASSSSSSSLQTQERNLAQALRDHTALQEKISYLKSVAKMKQDCSPAESRAIMEEVRGLETLLEQVKRQAAERQCHLEAARRLQSFQQHGRELQLWAESISDRLQEAGHAADVASAQNLLDLHLEMKLEVEGGRSR</sequence>
<keyword evidence="7" id="KW-1185">Reference proteome</keyword>
<accession>A0AA47MVU6</accession>
<dbReference type="InterPro" id="IPR002017">
    <property type="entry name" value="Spectrin_repeat"/>
</dbReference>
<dbReference type="CDD" id="cd00176">
    <property type="entry name" value="SPEC"/>
    <property type="match status" value="3"/>
</dbReference>
<feature type="region of interest" description="Disordered" evidence="4">
    <location>
        <begin position="1092"/>
        <end position="1142"/>
    </location>
</feature>
<dbReference type="Gene3D" id="1.10.418.10">
    <property type="entry name" value="Calponin-like domain"/>
    <property type="match status" value="2"/>
</dbReference>
<dbReference type="SUPFAM" id="SSF46966">
    <property type="entry name" value="Spectrin repeat"/>
    <property type="match status" value="7"/>
</dbReference>
<evidence type="ECO:0000313" key="6">
    <source>
        <dbReference type="EMBL" id="KAK0147075.1"/>
    </source>
</evidence>
<dbReference type="Gene3D" id="1.20.58.60">
    <property type="match status" value="6"/>
</dbReference>
<feature type="domain" description="Calponin-homology (CH)" evidence="5">
    <location>
        <begin position="110"/>
        <end position="215"/>
    </location>
</feature>
<evidence type="ECO:0000259" key="5">
    <source>
        <dbReference type="PROSITE" id="PS50021"/>
    </source>
</evidence>
<dbReference type="InterPro" id="IPR036872">
    <property type="entry name" value="CH_dom_sf"/>
</dbReference>
<dbReference type="EMBL" id="JAOPHQ010002369">
    <property type="protein sequence ID" value="KAK0147075.1"/>
    <property type="molecule type" value="Genomic_DNA"/>
</dbReference>
<keyword evidence="1" id="KW-0677">Repeat</keyword>